<keyword evidence="2" id="KW-0234">DNA repair</keyword>
<dbReference type="SUPFAM" id="SSF53155">
    <property type="entry name" value="Methylated DNA-protein cysteine methyltransferase domain"/>
    <property type="match status" value="1"/>
</dbReference>
<organism evidence="5 6">
    <name type="scientific">Pantoea osteomyelitidis</name>
    <dbReference type="NCBI Taxonomy" id="3230026"/>
    <lineage>
        <taxon>Bacteria</taxon>
        <taxon>Pseudomonadati</taxon>
        <taxon>Pseudomonadota</taxon>
        <taxon>Gammaproteobacteria</taxon>
        <taxon>Enterobacterales</taxon>
        <taxon>Erwiniaceae</taxon>
        <taxon>Pantoea</taxon>
    </lineage>
</organism>
<comment type="similarity">
    <text evidence="2">Belongs to the MGMT family.</text>
</comment>
<dbReference type="Gene3D" id="3.30.160.70">
    <property type="entry name" value="Methylated DNA-protein cysteine methyltransferase domain"/>
    <property type="match status" value="1"/>
</dbReference>
<comment type="catalytic activity">
    <reaction evidence="2">
        <text>a 6-O-methyl-2'-deoxyguanosine in DNA + L-cysteinyl-[protein] = S-methyl-L-cysteinyl-[protein] + a 2'-deoxyguanosine in DNA</text>
        <dbReference type="Rhea" id="RHEA:24000"/>
        <dbReference type="Rhea" id="RHEA-COMP:10131"/>
        <dbReference type="Rhea" id="RHEA-COMP:10132"/>
        <dbReference type="Rhea" id="RHEA-COMP:11367"/>
        <dbReference type="Rhea" id="RHEA-COMP:11368"/>
        <dbReference type="ChEBI" id="CHEBI:29950"/>
        <dbReference type="ChEBI" id="CHEBI:82612"/>
        <dbReference type="ChEBI" id="CHEBI:85445"/>
        <dbReference type="ChEBI" id="CHEBI:85448"/>
        <dbReference type="EC" id="2.1.1.63"/>
    </reaction>
</comment>
<dbReference type="InterPro" id="IPR036388">
    <property type="entry name" value="WH-like_DNA-bd_sf"/>
</dbReference>
<feature type="domain" description="Methylated-DNA-[protein]-cysteine S-methyltransferase DNA binding" evidence="3">
    <location>
        <begin position="78"/>
        <end position="157"/>
    </location>
</feature>
<dbReference type="Pfam" id="PF02870">
    <property type="entry name" value="Methyltransf_1N"/>
    <property type="match status" value="1"/>
</dbReference>
<comment type="caution">
    <text evidence="5">The sequence shown here is derived from an EMBL/GenBank/DDBJ whole genome shotgun (WGS) entry which is preliminary data.</text>
</comment>
<keyword evidence="2 5" id="KW-0808">Transferase</keyword>
<dbReference type="Proteomes" id="UP001611251">
    <property type="component" value="Unassembled WGS sequence"/>
</dbReference>
<comment type="miscellaneous">
    <text evidence="2">This enzyme catalyzes only one turnover and therefore is not strictly catalytic. According to one definition, an enzyme is a biocatalyst that acts repeatedly and over many reaction cycles.</text>
</comment>
<dbReference type="NCBIfam" id="TIGR00589">
    <property type="entry name" value="ogt"/>
    <property type="match status" value="1"/>
</dbReference>
<feature type="domain" description="Methylguanine DNA methyltransferase ribonuclease-like" evidence="4">
    <location>
        <begin position="5"/>
        <end position="74"/>
    </location>
</feature>
<proteinExistence type="inferred from homology"/>
<dbReference type="EMBL" id="JBGFSN010000004">
    <property type="protein sequence ID" value="MFH8133830.1"/>
    <property type="molecule type" value="Genomic_DNA"/>
</dbReference>
<comment type="catalytic activity">
    <reaction evidence="2">
        <text>a 4-O-methyl-thymidine in DNA + L-cysteinyl-[protein] = a thymidine in DNA + S-methyl-L-cysteinyl-[protein]</text>
        <dbReference type="Rhea" id="RHEA:53428"/>
        <dbReference type="Rhea" id="RHEA-COMP:10131"/>
        <dbReference type="Rhea" id="RHEA-COMP:10132"/>
        <dbReference type="Rhea" id="RHEA-COMP:13555"/>
        <dbReference type="Rhea" id="RHEA-COMP:13556"/>
        <dbReference type="ChEBI" id="CHEBI:29950"/>
        <dbReference type="ChEBI" id="CHEBI:82612"/>
        <dbReference type="ChEBI" id="CHEBI:137386"/>
        <dbReference type="ChEBI" id="CHEBI:137387"/>
        <dbReference type="EC" id="2.1.1.63"/>
    </reaction>
</comment>
<dbReference type="RefSeq" id="WP_397213112.1">
    <property type="nucleotide sequence ID" value="NZ_JBGFSN010000004.1"/>
</dbReference>
<dbReference type="EC" id="2.1.1.63" evidence="2"/>
<evidence type="ECO:0000313" key="6">
    <source>
        <dbReference type="Proteomes" id="UP001611251"/>
    </source>
</evidence>
<keyword evidence="2" id="KW-0963">Cytoplasm</keyword>
<dbReference type="PANTHER" id="PTHR10815:SF5">
    <property type="entry name" value="METHYLATED-DNA--PROTEIN-CYSTEINE METHYLTRANSFERASE"/>
    <property type="match status" value="1"/>
</dbReference>
<dbReference type="GO" id="GO:0003908">
    <property type="term" value="F:methylated-DNA-[protein]-cysteine S-methyltransferase activity"/>
    <property type="evidence" value="ECO:0007669"/>
    <property type="project" value="UniProtKB-EC"/>
</dbReference>
<keyword evidence="6" id="KW-1185">Reference proteome</keyword>
<keyword evidence="1 2" id="KW-0227">DNA damage</keyword>
<dbReference type="GO" id="GO:0032259">
    <property type="term" value="P:methylation"/>
    <property type="evidence" value="ECO:0007669"/>
    <property type="project" value="UniProtKB-KW"/>
</dbReference>
<accession>A0ABW7PU53</accession>
<evidence type="ECO:0000313" key="5">
    <source>
        <dbReference type="EMBL" id="MFH8133830.1"/>
    </source>
</evidence>
<dbReference type="InterPro" id="IPR036217">
    <property type="entry name" value="MethylDNA_cys_MeTrfase_DNAb"/>
</dbReference>
<gene>
    <name evidence="5" type="ORF">ABU178_06550</name>
</gene>
<dbReference type="InterPro" id="IPR008332">
    <property type="entry name" value="MethylG_MeTrfase_N"/>
</dbReference>
<keyword evidence="2 5" id="KW-0489">Methyltransferase</keyword>
<dbReference type="Pfam" id="PF01035">
    <property type="entry name" value="DNA_binding_1"/>
    <property type="match status" value="1"/>
</dbReference>
<name>A0ABW7PU53_9GAMM</name>
<dbReference type="Gene3D" id="1.10.10.10">
    <property type="entry name" value="Winged helix-like DNA-binding domain superfamily/Winged helix DNA-binding domain"/>
    <property type="match status" value="1"/>
</dbReference>
<dbReference type="InterPro" id="IPR014048">
    <property type="entry name" value="MethylDNA_cys_MeTrfase_DNA-bd"/>
</dbReference>
<evidence type="ECO:0000259" key="3">
    <source>
        <dbReference type="Pfam" id="PF01035"/>
    </source>
</evidence>
<evidence type="ECO:0000256" key="2">
    <source>
        <dbReference type="HAMAP-Rule" id="MF_00772"/>
    </source>
</evidence>
<sequence>MYHFKTVNTPVGVLTLVASDAGLAAILWENEVPKHVRLRPLNQDDQHPILCEAARQLEEYFSGTRQQFDLPLDFAGTAFQKKVWQALLSIPFGETRSYRQIAEQIGHPAAVRAVGAANGRNPLSIVAPCHRVIGANGKLTGFAGGLAVKAFLLDLETQRERAQVVL</sequence>
<dbReference type="HAMAP" id="MF_00772">
    <property type="entry name" value="OGT"/>
    <property type="match status" value="1"/>
</dbReference>
<evidence type="ECO:0000259" key="4">
    <source>
        <dbReference type="Pfam" id="PF02870"/>
    </source>
</evidence>
<evidence type="ECO:0000256" key="1">
    <source>
        <dbReference type="ARBA" id="ARBA00022763"/>
    </source>
</evidence>
<dbReference type="PANTHER" id="PTHR10815">
    <property type="entry name" value="METHYLATED-DNA--PROTEIN-CYSTEINE METHYLTRANSFERASE"/>
    <property type="match status" value="1"/>
</dbReference>
<protein>
    <recommendedName>
        <fullName evidence="2">Methylated-DNA--protein-cysteine methyltransferase</fullName>
        <ecNumber evidence="2">2.1.1.63</ecNumber>
    </recommendedName>
    <alternativeName>
        <fullName evidence="2">6-O-methylguanine-DNA methyltransferase</fullName>
        <shortName evidence="2">MGMT</shortName>
    </alternativeName>
    <alternativeName>
        <fullName evidence="2">O-6-methylguanine-DNA-alkyltransferase</fullName>
    </alternativeName>
</protein>
<reference evidence="5 6" key="1">
    <citation type="submission" date="2024-08" db="EMBL/GenBank/DDBJ databases">
        <title>Pantoea ronii - a newly identified human opportunistic pathogen.</title>
        <authorList>
            <person name="Keidar-Friedman D."/>
            <person name="Sorek N."/>
            <person name="Leshin-Carmel D."/>
            <person name="Tsur A."/>
            <person name="Amsalem M."/>
            <person name="Tolkach D."/>
            <person name="Brosh-Nissimov T."/>
        </authorList>
    </citation>
    <scope>NUCLEOTIDE SEQUENCE [LARGE SCALE GENOMIC DNA]</scope>
    <source>
        <strain evidence="5 6">AA23256</strain>
    </source>
</reference>
<dbReference type="InterPro" id="IPR023546">
    <property type="entry name" value="MGMT"/>
</dbReference>
<comment type="function">
    <text evidence="2">Involved in the cellular defense against the biological effects of O6-methylguanine (O6-MeG) and O4-methylthymine (O4-MeT) in DNA. Repairs the methylated nucleobase in DNA by stoichiometrically transferring the methyl group to a cysteine residue in the enzyme. This is a suicide reaction: the enzyme is irreversibly inactivated.</text>
</comment>
<feature type="active site" description="Nucleophile; methyl group acceptor" evidence="2">
    <location>
        <position position="129"/>
    </location>
</feature>
<dbReference type="InterPro" id="IPR036631">
    <property type="entry name" value="MGMT_N_sf"/>
</dbReference>
<comment type="subcellular location">
    <subcellularLocation>
        <location evidence="2">Cytoplasm</location>
    </subcellularLocation>
</comment>
<dbReference type="CDD" id="cd06445">
    <property type="entry name" value="ATase"/>
    <property type="match status" value="1"/>
</dbReference>
<dbReference type="SUPFAM" id="SSF46767">
    <property type="entry name" value="Methylated DNA-protein cysteine methyltransferase, C-terminal domain"/>
    <property type="match status" value="1"/>
</dbReference>